<dbReference type="GO" id="GO:0008448">
    <property type="term" value="F:N-acetylglucosamine-6-phosphate deacetylase activity"/>
    <property type="evidence" value="ECO:0007669"/>
    <property type="project" value="UniProtKB-EC"/>
</dbReference>
<evidence type="ECO:0000313" key="7">
    <source>
        <dbReference type="EMBL" id="MCF1715645.1"/>
    </source>
</evidence>
<dbReference type="Gene3D" id="2.30.40.10">
    <property type="entry name" value="Urease, subunit C, domain 1"/>
    <property type="match status" value="1"/>
</dbReference>
<dbReference type="PANTHER" id="PTHR11113">
    <property type="entry name" value="N-ACETYLGLUCOSAMINE-6-PHOSPHATE DEACETYLASE"/>
    <property type="match status" value="1"/>
</dbReference>
<keyword evidence="4 5" id="KW-0119">Carbohydrate metabolism</keyword>
<gene>
    <name evidence="7" type="primary">nagA</name>
    <name evidence="7" type="ORF">L0U88_13490</name>
</gene>
<sequence length="390" mass="42287">MKSIIRNGKIITNEGILPDGSVVIEDGVISHVGNWVGEIPGYDTIDATGCYVAPGFIDLHVHGGGGHDFMDGTVEAFEQVLHTHLLHGTTSMMPTTLTSTPAALTRVLDTYEKIAGTNDTGVGLLGLHIEGPYFAMNHRGAQDPRFIRAPDPDEYISLLNRYTCISRWSVAPELEGALNMGLYLREKCIIASIAHTDAVYEDIRLAVQHGFTLVTHLYSGMNGVIRRGAYRFAGTVESAFLMDCLDVEIIADGKHLPVPLLQLIYKIKGPDRIALVTDAMRAAGTTHTESILGNLENGLPVIIEEQVAMLPDKTSFAGSIATADRLVRVMWKEAGIPLSDVIKMMCHTPAKIAGVSKHKGELSTGMDADIVIFDESVQIQQVFIGGTRKI</sequence>
<dbReference type="Proteomes" id="UP001200145">
    <property type="component" value="Unassembled WGS sequence"/>
</dbReference>
<evidence type="ECO:0000256" key="1">
    <source>
        <dbReference type="ARBA" id="ARBA00010716"/>
    </source>
</evidence>
<evidence type="ECO:0000256" key="2">
    <source>
        <dbReference type="ARBA" id="ARBA00022723"/>
    </source>
</evidence>
<dbReference type="SUPFAM" id="SSF51338">
    <property type="entry name" value="Composite domain of metallo-dependent hydrolases"/>
    <property type="match status" value="1"/>
</dbReference>
<comment type="similarity">
    <text evidence="1 5">Belongs to the metallo-dependent hydrolases superfamily. NagA family.</text>
</comment>
<name>A0ABS9BJY6_9BACT</name>
<dbReference type="RefSeq" id="WP_234866594.1">
    <property type="nucleotide sequence ID" value="NZ_JAKEVY010000003.1"/>
</dbReference>
<dbReference type="PANTHER" id="PTHR11113:SF14">
    <property type="entry name" value="N-ACETYLGLUCOSAMINE-6-PHOSPHATE DEACETYLASE"/>
    <property type="match status" value="1"/>
</dbReference>
<dbReference type="EMBL" id="JAKEVY010000003">
    <property type="protein sequence ID" value="MCF1715645.1"/>
    <property type="molecule type" value="Genomic_DNA"/>
</dbReference>
<reference evidence="7 8" key="1">
    <citation type="submission" date="2022-01" db="EMBL/GenBank/DDBJ databases">
        <title>Flavihumibacter sp. nov., isolated from sediment of a river.</title>
        <authorList>
            <person name="Liu H."/>
        </authorList>
    </citation>
    <scope>NUCLEOTIDE SEQUENCE [LARGE SCALE GENOMIC DNA]</scope>
    <source>
        <strain evidence="7 8">RY-1</strain>
    </source>
</reference>
<comment type="caution">
    <text evidence="7">The sequence shown here is derived from an EMBL/GenBank/DDBJ whole genome shotgun (WGS) entry which is preliminary data.</text>
</comment>
<proteinExistence type="inferred from homology"/>
<dbReference type="Pfam" id="PF01979">
    <property type="entry name" value="Amidohydro_1"/>
    <property type="match status" value="1"/>
</dbReference>
<dbReference type="SUPFAM" id="SSF51556">
    <property type="entry name" value="Metallo-dependent hydrolases"/>
    <property type="match status" value="1"/>
</dbReference>
<dbReference type="Gene3D" id="3.20.20.140">
    <property type="entry name" value="Metal-dependent hydrolases"/>
    <property type="match status" value="1"/>
</dbReference>
<organism evidence="7 8">
    <name type="scientific">Flavihumibacter fluminis</name>
    <dbReference type="NCBI Taxonomy" id="2909236"/>
    <lineage>
        <taxon>Bacteria</taxon>
        <taxon>Pseudomonadati</taxon>
        <taxon>Bacteroidota</taxon>
        <taxon>Chitinophagia</taxon>
        <taxon>Chitinophagales</taxon>
        <taxon>Chitinophagaceae</taxon>
        <taxon>Flavihumibacter</taxon>
    </lineage>
</organism>
<dbReference type="CDD" id="cd00854">
    <property type="entry name" value="NagA"/>
    <property type="match status" value="1"/>
</dbReference>
<dbReference type="InterPro" id="IPR003764">
    <property type="entry name" value="GlcNAc_6-P_deAcase"/>
</dbReference>
<keyword evidence="3 5" id="KW-0378">Hydrolase</keyword>
<keyword evidence="2" id="KW-0479">Metal-binding</keyword>
<feature type="domain" description="Amidohydrolase-related" evidence="6">
    <location>
        <begin position="51"/>
        <end position="387"/>
    </location>
</feature>
<evidence type="ECO:0000256" key="3">
    <source>
        <dbReference type="ARBA" id="ARBA00022801"/>
    </source>
</evidence>
<dbReference type="InterPro" id="IPR011059">
    <property type="entry name" value="Metal-dep_hydrolase_composite"/>
</dbReference>
<keyword evidence="8" id="KW-1185">Reference proteome</keyword>
<protein>
    <submittedName>
        <fullName evidence="7">N-acetylglucosamine-6-phosphate deacetylase</fullName>
        <ecNumber evidence="7">3.5.1.25</ecNumber>
    </submittedName>
</protein>
<evidence type="ECO:0000313" key="8">
    <source>
        <dbReference type="Proteomes" id="UP001200145"/>
    </source>
</evidence>
<dbReference type="EC" id="3.5.1.25" evidence="7"/>
<evidence type="ECO:0000256" key="5">
    <source>
        <dbReference type="PIRNR" id="PIRNR038994"/>
    </source>
</evidence>
<accession>A0ABS9BJY6</accession>
<dbReference type="NCBIfam" id="TIGR00221">
    <property type="entry name" value="nagA"/>
    <property type="match status" value="1"/>
</dbReference>
<dbReference type="InterPro" id="IPR006680">
    <property type="entry name" value="Amidohydro-rel"/>
</dbReference>
<dbReference type="PIRSF" id="PIRSF038994">
    <property type="entry name" value="NagA"/>
    <property type="match status" value="1"/>
</dbReference>
<dbReference type="InterPro" id="IPR032466">
    <property type="entry name" value="Metal_Hydrolase"/>
</dbReference>
<evidence type="ECO:0000259" key="6">
    <source>
        <dbReference type="Pfam" id="PF01979"/>
    </source>
</evidence>
<evidence type="ECO:0000256" key="4">
    <source>
        <dbReference type="ARBA" id="ARBA00023277"/>
    </source>
</evidence>